<dbReference type="RefSeq" id="WP_138856688.1">
    <property type="nucleotide sequence ID" value="NZ_CP040709.1"/>
</dbReference>
<organism evidence="2 3">
    <name type="scientific">Inhella inkyongensis</name>
    <dbReference type="NCBI Taxonomy" id="392593"/>
    <lineage>
        <taxon>Bacteria</taxon>
        <taxon>Pseudomonadati</taxon>
        <taxon>Pseudomonadota</taxon>
        <taxon>Betaproteobacteria</taxon>
        <taxon>Burkholderiales</taxon>
        <taxon>Sphaerotilaceae</taxon>
        <taxon>Inhella</taxon>
    </lineage>
</organism>
<sequence>MRPLPDQALSLLMAHCATHTEQAPRLQRLRSWLEERGSAGADLAARSHWPAHLTVSALAWEGERVLLIHHRASGLWLPPGGHLEATDLSLQAGALRELQEETGLCVEPEGLELPEMELRASEVLDIDSHPIAARADKGEPAHWHHDFLFLVQLQGMTPAFEPQPQWAEVAGARWLTRAEALRLGNARLSRALQGLPRTTT</sequence>
<name>A0A840S6Y8_9BURK</name>
<dbReference type="GO" id="GO:0003824">
    <property type="term" value="F:catalytic activity"/>
    <property type="evidence" value="ECO:0007669"/>
    <property type="project" value="UniProtKB-ARBA"/>
</dbReference>
<dbReference type="PANTHER" id="PTHR43736">
    <property type="entry name" value="ADP-RIBOSE PYROPHOSPHATASE"/>
    <property type="match status" value="1"/>
</dbReference>
<dbReference type="Proteomes" id="UP000554837">
    <property type="component" value="Unassembled WGS sequence"/>
</dbReference>
<dbReference type="PROSITE" id="PS51462">
    <property type="entry name" value="NUDIX"/>
    <property type="match status" value="1"/>
</dbReference>
<proteinExistence type="predicted"/>
<dbReference type="AlphaFoldDB" id="A0A840S6Y8"/>
<dbReference type="CDD" id="cd03674">
    <property type="entry name" value="NUDIX_Hydrolase"/>
    <property type="match status" value="1"/>
</dbReference>
<dbReference type="SUPFAM" id="SSF55811">
    <property type="entry name" value="Nudix"/>
    <property type="match status" value="1"/>
</dbReference>
<dbReference type="Gene3D" id="3.90.79.10">
    <property type="entry name" value="Nucleoside Triphosphate Pyrophosphohydrolase"/>
    <property type="match status" value="1"/>
</dbReference>
<evidence type="ECO:0000313" key="3">
    <source>
        <dbReference type="Proteomes" id="UP000554837"/>
    </source>
</evidence>
<reference evidence="2 3" key="1">
    <citation type="submission" date="2020-08" db="EMBL/GenBank/DDBJ databases">
        <title>Genomic Encyclopedia of Type Strains, Phase IV (KMG-IV): sequencing the most valuable type-strain genomes for metagenomic binning, comparative biology and taxonomic classification.</title>
        <authorList>
            <person name="Goeker M."/>
        </authorList>
    </citation>
    <scope>NUCLEOTIDE SEQUENCE [LARGE SCALE GENOMIC DNA]</scope>
    <source>
        <strain evidence="2 3">DSM 23958</strain>
    </source>
</reference>
<dbReference type="Pfam" id="PF00293">
    <property type="entry name" value="NUDIX"/>
    <property type="match status" value="1"/>
</dbReference>
<dbReference type="InterPro" id="IPR000086">
    <property type="entry name" value="NUDIX_hydrolase_dom"/>
</dbReference>
<feature type="domain" description="Nudix hydrolase" evidence="1">
    <location>
        <begin position="50"/>
        <end position="196"/>
    </location>
</feature>
<accession>A0A840S6Y8</accession>
<gene>
    <name evidence="2" type="ORF">HNQ51_002691</name>
</gene>
<protein>
    <submittedName>
        <fullName evidence="2">8-oxo-dGTP pyrophosphatase MutT (NUDIX family)</fullName>
    </submittedName>
</protein>
<dbReference type="EMBL" id="JACHHO010000004">
    <property type="protein sequence ID" value="MBB5205372.1"/>
    <property type="molecule type" value="Genomic_DNA"/>
</dbReference>
<evidence type="ECO:0000313" key="2">
    <source>
        <dbReference type="EMBL" id="MBB5205372.1"/>
    </source>
</evidence>
<evidence type="ECO:0000259" key="1">
    <source>
        <dbReference type="PROSITE" id="PS51462"/>
    </source>
</evidence>
<comment type="caution">
    <text evidence="2">The sequence shown here is derived from an EMBL/GenBank/DDBJ whole genome shotgun (WGS) entry which is preliminary data.</text>
</comment>
<dbReference type="PANTHER" id="PTHR43736:SF1">
    <property type="entry name" value="DIHYDRONEOPTERIN TRIPHOSPHATE DIPHOSPHATASE"/>
    <property type="match status" value="1"/>
</dbReference>
<keyword evidence="3" id="KW-1185">Reference proteome</keyword>
<dbReference type="InterPro" id="IPR015797">
    <property type="entry name" value="NUDIX_hydrolase-like_dom_sf"/>
</dbReference>
<dbReference type="OrthoDB" id="5511555at2"/>